<evidence type="ECO:0000259" key="9">
    <source>
        <dbReference type="SMART" id="SM00382"/>
    </source>
</evidence>
<evidence type="ECO:0000256" key="2">
    <source>
        <dbReference type="ARBA" id="ARBA00022448"/>
    </source>
</evidence>
<reference evidence="11" key="1">
    <citation type="submission" date="2016-10" db="EMBL/GenBank/DDBJ databases">
        <authorList>
            <person name="Varghese N."/>
            <person name="Submissions S."/>
        </authorList>
    </citation>
    <scope>NUCLEOTIDE SEQUENCE [LARGE SCALE GENOMIC DNA]</scope>
    <source>
        <strain evidence="11">CGMCC 1.11022</strain>
    </source>
</reference>
<dbReference type="GO" id="GO:0005737">
    <property type="term" value="C:cytoplasm"/>
    <property type="evidence" value="ECO:0007669"/>
    <property type="project" value="UniProtKB-SubCell"/>
</dbReference>
<dbReference type="InterPro" id="IPR050053">
    <property type="entry name" value="ATPase_alpha/beta_chains"/>
</dbReference>
<proteinExistence type="predicted"/>
<dbReference type="PROSITE" id="PS00152">
    <property type="entry name" value="ATPASE_ALPHA_BETA"/>
    <property type="match status" value="1"/>
</dbReference>
<keyword evidence="4" id="KW-0547">Nucleotide-binding</keyword>
<dbReference type="NCBIfam" id="TIGR01026">
    <property type="entry name" value="fliI_yscN"/>
    <property type="match status" value="1"/>
</dbReference>
<dbReference type="GO" id="GO:0030257">
    <property type="term" value="C:type III protein secretion system complex"/>
    <property type="evidence" value="ECO:0007669"/>
    <property type="project" value="InterPro"/>
</dbReference>
<dbReference type="SMART" id="SM00382">
    <property type="entry name" value="AAA"/>
    <property type="match status" value="1"/>
</dbReference>
<evidence type="ECO:0000256" key="4">
    <source>
        <dbReference type="ARBA" id="ARBA00022741"/>
    </source>
</evidence>
<dbReference type="GO" id="GO:0008564">
    <property type="term" value="F:protein-exporting ATPase activity"/>
    <property type="evidence" value="ECO:0007669"/>
    <property type="project" value="UniProtKB-EC"/>
</dbReference>
<dbReference type="Proteomes" id="UP000198894">
    <property type="component" value="Unassembled WGS sequence"/>
</dbReference>
<keyword evidence="7" id="KW-1278">Translocase</keyword>
<dbReference type="Pfam" id="PF00006">
    <property type="entry name" value="ATP-synt_ab"/>
    <property type="match status" value="1"/>
</dbReference>
<dbReference type="EMBL" id="FNEE01000001">
    <property type="protein sequence ID" value="SDI14931.1"/>
    <property type="molecule type" value="Genomic_DNA"/>
</dbReference>
<gene>
    <name evidence="10" type="ORF">SAMN05428953_101286</name>
</gene>
<evidence type="ECO:0000313" key="10">
    <source>
        <dbReference type="EMBL" id="SDI14931.1"/>
    </source>
</evidence>
<keyword evidence="11" id="KW-1185">Reference proteome</keyword>
<dbReference type="PANTHER" id="PTHR15184">
    <property type="entry name" value="ATP SYNTHASE"/>
    <property type="match status" value="1"/>
</dbReference>
<dbReference type="InterPro" id="IPR000194">
    <property type="entry name" value="ATPase_F1/V1/A1_a/bsu_nucl-bd"/>
</dbReference>
<organism evidence="10 11">
    <name type="scientific">Mesorhizobium muleiense</name>
    <dbReference type="NCBI Taxonomy" id="1004279"/>
    <lineage>
        <taxon>Bacteria</taxon>
        <taxon>Pseudomonadati</taxon>
        <taxon>Pseudomonadota</taxon>
        <taxon>Alphaproteobacteria</taxon>
        <taxon>Hyphomicrobiales</taxon>
        <taxon>Phyllobacteriaceae</taxon>
        <taxon>Mesorhizobium</taxon>
    </lineage>
</organism>
<dbReference type="GO" id="GO:0030254">
    <property type="term" value="P:protein secretion by the type III secretion system"/>
    <property type="evidence" value="ECO:0007669"/>
    <property type="project" value="InterPro"/>
</dbReference>
<dbReference type="Pfam" id="PF02874">
    <property type="entry name" value="ATP-synt_ab_N"/>
    <property type="match status" value="1"/>
</dbReference>
<dbReference type="CDD" id="cd01136">
    <property type="entry name" value="ATPase_flagellum-secretory_path_III"/>
    <property type="match status" value="1"/>
</dbReference>
<dbReference type="InterPro" id="IPR005714">
    <property type="entry name" value="ATPase_T3SS_FliI/YscN"/>
</dbReference>
<comment type="subcellular location">
    <subcellularLocation>
        <location evidence="1">Cytoplasm</location>
    </subcellularLocation>
</comment>
<dbReference type="InterPro" id="IPR040627">
    <property type="entry name" value="T3SS_ATPase_C"/>
</dbReference>
<dbReference type="Gene3D" id="3.40.50.12240">
    <property type="match status" value="1"/>
</dbReference>
<dbReference type="GO" id="GO:0005524">
    <property type="term" value="F:ATP binding"/>
    <property type="evidence" value="ECO:0007669"/>
    <property type="project" value="UniProtKB-KW"/>
</dbReference>
<dbReference type="RefSeq" id="WP_091590161.1">
    <property type="nucleotide sequence ID" value="NZ_FNEE01000001.1"/>
</dbReference>
<feature type="domain" description="AAA+ ATPase" evidence="9">
    <location>
        <begin position="171"/>
        <end position="404"/>
    </location>
</feature>
<evidence type="ECO:0000256" key="1">
    <source>
        <dbReference type="ARBA" id="ARBA00004496"/>
    </source>
</evidence>
<accession>A0A1G8I862</accession>
<evidence type="ECO:0000256" key="3">
    <source>
        <dbReference type="ARBA" id="ARBA00022490"/>
    </source>
</evidence>
<dbReference type="InterPro" id="IPR004100">
    <property type="entry name" value="ATPase_F1/V1/A1_a/bsu_N"/>
</dbReference>
<evidence type="ECO:0000256" key="5">
    <source>
        <dbReference type="ARBA" id="ARBA00022840"/>
    </source>
</evidence>
<dbReference type="Pfam" id="PF18269">
    <property type="entry name" value="T3SS_ATPase_C"/>
    <property type="match status" value="1"/>
</dbReference>
<dbReference type="FunFam" id="3.40.50.12240:FF:000002">
    <property type="entry name" value="Flagellum-specific ATP synthase FliI"/>
    <property type="match status" value="1"/>
</dbReference>
<dbReference type="InterPro" id="IPR003593">
    <property type="entry name" value="AAA+_ATPase"/>
</dbReference>
<name>A0A1G8I862_9HYPH</name>
<dbReference type="AlphaFoldDB" id="A0A1G8I862"/>
<evidence type="ECO:0000256" key="8">
    <source>
        <dbReference type="ARBA" id="ARBA00034006"/>
    </source>
</evidence>
<keyword evidence="2" id="KW-0813">Transport</keyword>
<dbReference type="SUPFAM" id="SSF52540">
    <property type="entry name" value="P-loop containing nucleoside triphosphate hydrolases"/>
    <property type="match status" value="1"/>
</dbReference>
<dbReference type="InterPro" id="IPR020003">
    <property type="entry name" value="ATPase_a/bsu_AS"/>
</dbReference>
<protein>
    <submittedName>
        <fullName evidence="10">ATP synthase in type III secretion protein N</fullName>
    </submittedName>
</protein>
<dbReference type="PANTHER" id="PTHR15184:SF9">
    <property type="entry name" value="SPI-1 TYPE 3 SECRETION SYSTEM ATPASE"/>
    <property type="match status" value="1"/>
</dbReference>
<evidence type="ECO:0000313" key="11">
    <source>
        <dbReference type="Proteomes" id="UP000198894"/>
    </source>
</evidence>
<dbReference type="InterPro" id="IPR027417">
    <property type="entry name" value="P-loop_NTPase"/>
</dbReference>
<keyword evidence="3" id="KW-0963">Cytoplasm</keyword>
<dbReference type="GO" id="GO:0046933">
    <property type="term" value="F:proton-transporting ATP synthase activity, rotational mechanism"/>
    <property type="evidence" value="ECO:0007669"/>
    <property type="project" value="TreeGrafter"/>
</dbReference>
<keyword evidence="6" id="KW-0653">Protein transport</keyword>
<evidence type="ECO:0000256" key="6">
    <source>
        <dbReference type="ARBA" id="ARBA00022927"/>
    </source>
</evidence>
<keyword evidence="5" id="KW-0067">ATP-binding</keyword>
<sequence length="452" mass="48609">MTSPATKLESRLASIVPNLRSGLREDASRPRKGRVRRVTGTVIHATVEEVRIGEICELVDPRTGTATKAEVVGLMDEMAILVPLGDLTGLSSLTEVIATGKTQTVPVGPGLLGRVISAFGEPLDGKPLAPDGITGSYPVNAYPPSPLERSLISEPIQLGIRALDGLLTCARGQRVGIFGEPGVGKSILLSDIVSGTDADVAVVALVGERGREVREFIEHQLGPEGLARAVIVVATSDRPAIERVKAAYVATSIAEYFRDQGKHVLLAMDNITRFARAQREIGLASGEPPTRRGFPSSLFAVLPRLLERSGPGRVGSITSLYSVLLEGDGTLDPVAEEIQALLDGHVFLSNELAQRNHFPAIDVLRSRSRLMDTVVPAEHRSDAGRLRELLARYADVELLLRVGEYEKGSDALADEAVAKIDAINAFLRQPSATHETIEQTRERMRGIVNERS</sequence>
<dbReference type="GO" id="GO:0016887">
    <property type="term" value="F:ATP hydrolysis activity"/>
    <property type="evidence" value="ECO:0007669"/>
    <property type="project" value="InterPro"/>
</dbReference>
<evidence type="ECO:0000256" key="7">
    <source>
        <dbReference type="ARBA" id="ARBA00022967"/>
    </source>
</evidence>
<comment type="catalytic activity">
    <reaction evidence="8">
        <text>ATP + H2O + cellular proteinSide 1 = ADP + phosphate + cellular proteinSide 2.</text>
        <dbReference type="EC" id="7.4.2.8"/>
    </reaction>
</comment>